<proteinExistence type="predicted"/>
<dbReference type="OrthoDB" id="6615313at2759"/>
<gene>
    <name evidence="1" type="ORF">J437_LFUL005888</name>
</gene>
<evidence type="ECO:0000313" key="1">
    <source>
        <dbReference type="EMBL" id="KAG8229807.1"/>
    </source>
</evidence>
<evidence type="ECO:0000313" key="2">
    <source>
        <dbReference type="Proteomes" id="UP000792457"/>
    </source>
</evidence>
<sequence length="157" mass="18219">MSYKVLTRTLWNICRNYKNIYTKGLEKSTYLSNLLCVAVIDLELSGCPSLKKLNIDAPRCFHKNHRAPNNLYCGPAECSRTSIPEFMQQIHFQYMLNDHAHSLQTLTRKINLASIGLHSSWCVFGHPPVIAHHKMFVKRNSNQYMQNNFQLQNYTSN</sequence>
<feature type="non-terminal residue" evidence="1">
    <location>
        <position position="157"/>
    </location>
</feature>
<name>A0A8K0P1Q0_LADFU</name>
<keyword evidence="2" id="KW-1185">Reference proteome</keyword>
<organism evidence="1 2">
    <name type="scientific">Ladona fulva</name>
    <name type="common">Scarce chaser dragonfly</name>
    <name type="synonym">Libellula fulva</name>
    <dbReference type="NCBI Taxonomy" id="123851"/>
    <lineage>
        <taxon>Eukaryota</taxon>
        <taxon>Metazoa</taxon>
        <taxon>Ecdysozoa</taxon>
        <taxon>Arthropoda</taxon>
        <taxon>Hexapoda</taxon>
        <taxon>Insecta</taxon>
        <taxon>Pterygota</taxon>
        <taxon>Palaeoptera</taxon>
        <taxon>Odonata</taxon>
        <taxon>Epiprocta</taxon>
        <taxon>Anisoptera</taxon>
        <taxon>Libelluloidea</taxon>
        <taxon>Libellulidae</taxon>
        <taxon>Ladona</taxon>
    </lineage>
</organism>
<reference evidence="1" key="1">
    <citation type="submission" date="2013-04" db="EMBL/GenBank/DDBJ databases">
        <authorList>
            <person name="Qu J."/>
            <person name="Murali S.C."/>
            <person name="Bandaranaike D."/>
            <person name="Bellair M."/>
            <person name="Blankenburg K."/>
            <person name="Chao H."/>
            <person name="Dinh H."/>
            <person name="Doddapaneni H."/>
            <person name="Downs B."/>
            <person name="Dugan-Rocha S."/>
            <person name="Elkadiri S."/>
            <person name="Gnanaolivu R.D."/>
            <person name="Hernandez B."/>
            <person name="Javaid M."/>
            <person name="Jayaseelan J.C."/>
            <person name="Lee S."/>
            <person name="Li M."/>
            <person name="Ming W."/>
            <person name="Munidasa M."/>
            <person name="Muniz J."/>
            <person name="Nguyen L."/>
            <person name="Ongeri F."/>
            <person name="Osuji N."/>
            <person name="Pu L.-L."/>
            <person name="Puazo M."/>
            <person name="Qu C."/>
            <person name="Quiroz J."/>
            <person name="Raj R."/>
            <person name="Weissenberger G."/>
            <person name="Xin Y."/>
            <person name="Zou X."/>
            <person name="Han Y."/>
            <person name="Richards S."/>
            <person name="Worley K."/>
            <person name="Muzny D."/>
            <person name="Gibbs R."/>
        </authorList>
    </citation>
    <scope>NUCLEOTIDE SEQUENCE</scope>
    <source>
        <strain evidence="1">Sampled in the wild</strain>
    </source>
</reference>
<dbReference type="AlphaFoldDB" id="A0A8K0P1Q0"/>
<comment type="caution">
    <text evidence="1">The sequence shown here is derived from an EMBL/GenBank/DDBJ whole genome shotgun (WGS) entry which is preliminary data.</text>
</comment>
<dbReference type="EMBL" id="KZ308446">
    <property type="protein sequence ID" value="KAG8229807.1"/>
    <property type="molecule type" value="Genomic_DNA"/>
</dbReference>
<reference evidence="1" key="2">
    <citation type="submission" date="2017-10" db="EMBL/GenBank/DDBJ databases">
        <title>Ladona fulva Genome sequencing and assembly.</title>
        <authorList>
            <person name="Murali S."/>
            <person name="Richards S."/>
            <person name="Bandaranaike D."/>
            <person name="Bellair M."/>
            <person name="Blankenburg K."/>
            <person name="Chao H."/>
            <person name="Dinh H."/>
            <person name="Doddapaneni H."/>
            <person name="Dugan-Rocha S."/>
            <person name="Elkadiri S."/>
            <person name="Gnanaolivu R."/>
            <person name="Hernandez B."/>
            <person name="Skinner E."/>
            <person name="Javaid M."/>
            <person name="Lee S."/>
            <person name="Li M."/>
            <person name="Ming W."/>
            <person name="Munidasa M."/>
            <person name="Muniz J."/>
            <person name="Nguyen L."/>
            <person name="Hughes D."/>
            <person name="Osuji N."/>
            <person name="Pu L.-L."/>
            <person name="Puazo M."/>
            <person name="Qu C."/>
            <person name="Quiroz J."/>
            <person name="Raj R."/>
            <person name="Weissenberger G."/>
            <person name="Xin Y."/>
            <person name="Zou X."/>
            <person name="Han Y."/>
            <person name="Worley K."/>
            <person name="Muzny D."/>
            <person name="Gibbs R."/>
        </authorList>
    </citation>
    <scope>NUCLEOTIDE SEQUENCE</scope>
    <source>
        <strain evidence="1">Sampled in the wild</strain>
    </source>
</reference>
<accession>A0A8K0P1Q0</accession>
<dbReference type="Proteomes" id="UP000792457">
    <property type="component" value="Unassembled WGS sequence"/>
</dbReference>
<protein>
    <submittedName>
        <fullName evidence="1">Uncharacterized protein</fullName>
    </submittedName>
</protein>